<dbReference type="InterPro" id="IPR018303">
    <property type="entry name" value="ATPase_P-typ_P_site"/>
</dbReference>
<dbReference type="Pfam" id="PF00122">
    <property type="entry name" value="E1-E2_ATPase"/>
    <property type="match status" value="1"/>
</dbReference>
<evidence type="ECO:0000313" key="17">
    <source>
        <dbReference type="EMBL" id="KAK5643080.1"/>
    </source>
</evidence>
<dbReference type="InterPro" id="IPR036412">
    <property type="entry name" value="HAD-like_sf"/>
</dbReference>
<dbReference type="GO" id="GO:0019829">
    <property type="term" value="F:ATPase-coupled monoatomic cation transmembrane transporter activity"/>
    <property type="evidence" value="ECO:0007669"/>
    <property type="project" value="UniProtKB-UniRule"/>
</dbReference>
<dbReference type="SUPFAM" id="SSF81660">
    <property type="entry name" value="Metal cation-transporting ATPase, ATP-binding domain N"/>
    <property type="match status" value="1"/>
</dbReference>
<keyword evidence="6 13" id="KW-0547">Nucleotide-binding</keyword>
<keyword evidence="11 13" id="KW-0472">Membrane</keyword>
<dbReference type="Pfam" id="PF12409">
    <property type="entry name" value="P5-ATPase"/>
    <property type="match status" value="1"/>
</dbReference>
<dbReference type="GO" id="GO:0006874">
    <property type="term" value="P:intracellular calcium ion homeostasis"/>
    <property type="evidence" value="ECO:0007669"/>
    <property type="project" value="TreeGrafter"/>
</dbReference>
<dbReference type="GO" id="GO:0015203">
    <property type="term" value="F:polyamine transmembrane transporter activity"/>
    <property type="evidence" value="ECO:0007669"/>
    <property type="project" value="TreeGrafter"/>
</dbReference>
<dbReference type="InterPro" id="IPR047819">
    <property type="entry name" value="P5A-ATPase_N"/>
</dbReference>
<dbReference type="SFLD" id="SFLDG00002">
    <property type="entry name" value="C1.7:_P-type_atpase_like"/>
    <property type="match status" value="1"/>
</dbReference>
<dbReference type="InterPro" id="IPR004014">
    <property type="entry name" value="ATPase_P-typ_cation-transptr_N"/>
</dbReference>
<evidence type="ECO:0000259" key="15">
    <source>
        <dbReference type="Pfam" id="PF00690"/>
    </source>
</evidence>
<comment type="subcellular location">
    <subcellularLocation>
        <location evidence="1 13">Membrane</location>
        <topology evidence="1 13">Multi-pass membrane protein</topology>
    </subcellularLocation>
</comment>
<dbReference type="GO" id="GO:0140358">
    <property type="term" value="F:P-type transmembrane transporter activity"/>
    <property type="evidence" value="ECO:0007669"/>
    <property type="project" value="InterPro"/>
</dbReference>
<dbReference type="InterPro" id="IPR023299">
    <property type="entry name" value="ATPase_P-typ_cyto_dom_N"/>
</dbReference>
<feature type="transmembrane region" description="Helical" evidence="13">
    <location>
        <begin position="202"/>
        <end position="222"/>
    </location>
</feature>
<dbReference type="InterPro" id="IPR023298">
    <property type="entry name" value="ATPase_P-typ_TM_dom_sf"/>
</dbReference>
<comment type="caution">
    <text evidence="17">The sequence shown here is derived from an EMBL/GenBank/DDBJ whole genome shotgun (WGS) entry which is preliminary data.</text>
</comment>
<comment type="similarity">
    <text evidence="2 13">Belongs to the cation transport ATPase (P-type) (TC 3.A.3) family. Type V subfamily.</text>
</comment>
<dbReference type="EC" id="7.2.2.-" evidence="13"/>
<evidence type="ECO:0000256" key="4">
    <source>
        <dbReference type="ARBA" id="ARBA00022692"/>
    </source>
</evidence>
<feature type="domain" description="P-type ATPase A" evidence="14">
    <location>
        <begin position="253"/>
        <end position="363"/>
    </location>
</feature>
<proteinExistence type="inferred from homology"/>
<feature type="domain" description="P5B-type ATPase N-terminal" evidence="16">
    <location>
        <begin position="26"/>
        <end position="100"/>
    </location>
</feature>
<keyword evidence="7 13" id="KW-0067">ATP-binding</keyword>
<reference evidence="17 18" key="1">
    <citation type="journal article" date="2024" name="Insects">
        <title>An Improved Chromosome-Level Genome Assembly of the Firefly Pyrocoelia pectoralis.</title>
        <authorList>
            <person name="Fu X."/>
            <person name="Meyer-Rochow V.B."/>
            <person name="Ballantyne L."/>
            <person name="Zhu X."/>
        </authorList>
    </citation>
    <scope>NUCLEOTIDE SEQUENCE [LARGE SCALE GENOMIC DNA]</scope>
    <source>
        <strain evidence="17">XCY_ONT2</strain>
    </source>
</reference>
<keyword evidence="18" id="KW-1185">Reference proteome</keyword>
<evidence type="ECO:0000256" key="13">
    <source>
        <dbReference type="RuleBase" id="RU362082"/>
    </source>
</evidence>
<evidence type="ECO:0000256" key="10">
    <source>
        <dbReference type="ARBA" id="ARBA00022989"/>
    </source>
</evidence>
<feature type="transmembrane region" description="Helical" evidence="13">
    <location>
        <begin position="380"/>
        <end position="400"/>
    </location>
</feature>
<dbReference type="NCBIfam" id="TIGR01494">
    <property type="entry name" value="ATPase_P-type"/>
    <property type="match status" value="2"/>
</dbReference>
<dbReference type="GO" id="GO:0016887">
    <property type="term" value="F:ATP hydrolysis activity"/>
    <property type="evidence" value="ECO:0007669"/>
    <property type="project" value="InterPro"/>
</dbReference>
<feature type="transmembrane region" description="Helical" evidence="13">
    <location>
        <begin position="907"/>
        <end position="937"/>
    </location>
</feature>
<dbReference type="InterPro" id="IPR001757">
    <property type="entry name" value="P_typ_ATPase"/>
</dbReference>
<keyword evidence="4 13" id="KW-0812">Transmembrane</keyword>
<feature type="transmembrane region" description="Helical" evidence="13">
    <location>
        <begin position="42"/>
        <end position="62"/>
    </location>
</feature>
<name>A0AAN7V735_9COLE</name>
<dbReference type="AlphaFoldDB" id="A0AAN7V735"/>
<dbReference type="GO" id="GO:0046872">
    <property type="term" value="F:metal ion binding"/>
    <property type="evidence" value="ECO:0007669"/>
    <property type="project" value="UniProtKB-UniRule"/>
</dbReference>
<dbReference type="Gene3D" id="3.40.1110.10">
    <property type="entry name" value="Calcium-transporting ATPase, cytoplasmic domain N"/>
    <property type="match status" value="1"/>
</dbReference>
<evidence type="ECO:0000256" key="9">
    <source>
        <dbReference type="ARBA" id="ARBA00022967"/>
    </source>
</evidence>
<dbReference type="SFLD" id="SFLDS00003">
    <property type="entry name" value="Haloacid_Dehalogenase"/>
    <property type="match status" value="1"/>
</dbReference>
<dbReference type="Pfam" id="PF00690">
    <property type="entry name" value="Cation_ATPase_N"/>
    <property type="match status" value="1"/>
</dbReference>
<evidence type="ECO:0000313" key="18">
    <source>
        <dbReference type="Proteomes" id="UP001329430"/>
    </source>
</evidence>
<dbReference type="Gene3D" id="3.40.50.1000">
    <property type="entry name" value="HAD superfamily/HAD-like"/>
    <property type="match status" value="1"/>
</dbReference>
<dbReference type="InterPro" id="IPR044492">
    <property type="entry name" value="P_typ_ATPase_HD_dom"/>
</dbReference>
<comment type="catalytic activity">
    <reaction evidence="12 13">
        <text>ATP + H2O = ADP + phosphate + H(+)</text>
        <dbReference type="Rhea" id="RHEA:13065"/>
        <dbReference type="ChEBI" id="CHEBI:15377"/>
        <dbReference type="ChEBI" id="CHEBI:15378"/>
        <dbReference type="ChEBI" id="CHEBI:30616"/>
        <dbReference type="ChEBI" id="CHEBI:43474"/>
        <dbReference type="ChEBI" id="CHEBI:456216"/>
    </reaction>
</comment>
<sequence length="938" mass="106063">MCSFKSSEYERIEDEFFQTVGSEKENDNCTIYGYKRNKRKEVVCNIICILFLGLPYLVFHWYPYLQKVKFQKCSLRLANIVLLKDNHGHYKIIHVETQHVLVPTLGKIYLRHFHYKHTKYVYHNEFNFIPLDIFVPPSSLADLLQYSNGLNQLEYKNFLELYGPNAITVEVKSYWTLFVEEVFNPFYIFQLFSMALWLIDDYAIYACCVLILILFSISTSLYQTRKQSEALHDLVESSTVDEVQILRPNTLWGHTELTINSRNLVPGDLLVIPTTGCTLACDAVLLKGNCIVNECVLTGESIPITKTPPQPSDETYDSLIHKRHTLFSGTQVLQTRYYGGEQVLARVTQTGFSTTKGSLVKSILYPAPIGLKFYADTYKFVFILFAIAICGMVYTLYTYIQQHVSLKESIIRALDIFTIVVPPALPAAMTVGTIYSQTRLKKLGIFCISPQRINVCGKIKLACFDKTGTLTNEGLEIYSVIPSENSQFTEPVVNMDEMNQKSLLIQGMATCHTLTRIDGSINGDPLDMNMFNSIKWDLEEPGQSEITRYDTLGPVIVKPRHQPDADINLPYEIGIIRQFPFSSTQQSMSVICRTLEDPLMLVFVKGAPERIAAMCIENTLPLNFNTRLSEITAQGFRVIALAYKTLPSKFKWKDAQKVERVTVECDLVFLGLLIMQNTLKPETQPIISALKDANIRTVMITGDNIRTAISVARECGMVALHEDVILIKAVENEEAEIPSIKMERIAPEMESMESFADLKKLHITFALDGKTWTILRAYYPHLVPKLLVHTTVFARFQPDQKTQLVTHFQKLDYMVSMVGDGTNDCGALKAAHVGVSLSRAEASVAAPFTSSIENISCILHLMLEGRCALVTSFAMIKYMAMYSLIQFFSVVLLYANHSIVGDVEFLFIDLIIITSLALTIGKQGIVLFFLFSCTLLYC</sequence>
<feature type="transmembrane region" description="Helical" evidence="13">
    <location>
        <begin position="875"/>
        <end position="895"/>
    </location>
</feature>
<evidence type="ECO:0000259" key="14">
    <source>
        <dbReference type="Pfam" id="PF00122"/>
    </source>
</evidence>
<evidence type="ECO:0000256" key="6">
    <source>
        <dbReference type="ARBA" id="ARBA00022741"/>
    </source>
</evidence>
<evidence type="ECO:0000256" key="12">
    <source>
        <dbReference type="ARBA" id="ARBA00049360"/>
    </source>
</evidence>
<dbReference type="EMBL" id="JAVRBK010000005">
    <property type="protein sequence ID" value="KAK5643080.1"/>
    <property type="molecule type" value="Genomic_DNA"/>
</dbReference>
<evidence type="ECO:0000256" key="1">
    <source>
        <dbReference type="ARBA" id="ARBA00004141"/>
    </source>
</evidence>
<dbReference type="Proteomes" id="UP001329430">
    <property type="component" value="Chromosome 5"/>
</dbReference>
<keyword evidence="9 13" id="KW-1278">Translocase</keyword>
<evidence type="ECO:0000256" key="7">
    <source>
        <dbReference type="ARBA" id="ARBA00022840"/>
    </source>
</evidence>
<dbReference type="InterPro" id="IPR059000">
    <property type="entry name" value="ATPase_P-type_domA"/>
</dbReference>
<dbReference type="SUPFAM" id="SSF81665">
    <property type="entry name" value="Calcium ATPase, transmembrane domain M"/>
    <property type="match status" value="1"/>
</dbReference>
<keyword evidence="3" id="KW-0597">Phosphoprotein</keyword>
<feature type="domain" description="Cation-transporting P-type ATPase N-terminal" evidence="15">
    <location>
        <begin position="141"/>
        <end position="197"/>
    </location>
</feature>
<dbReference type="FunFam" id="3.40.1110.10:FF:000026">
    <property type="entry name" value="Cation-transporting ATPase"/>
    <property type="match status" value="1"/>
</dbReference>
<organism evidence="17 18">
    <name type="scientific">Pyrocoelia pectoralis</name>
    <dbReference type="NCBI Taxonomy" id="417401"/>
    <lineage>
        <taxon>Eukaryota</taxon>
        <taxon>Metazoa</taxon>
        <taxon>Ecdysozoa</taxon>
        <taxon>Arthropoda</taxon>
        <taxon>Hexapoda</taxon>
        <taxon>Insecta</taxon>
        <taxon>Pterygota</taxon>
        <taxon>Neoptera</taxon>
        <taxon>Endopterygota</taxon>
        <taxon>Coleoptera</taxon>
        <taxon>Polyphaga</taxon>
        <taxon>Elateriformia</taxon>
        <taxon>Elateroidea</taxon>
        <taxon>Lampyridae</taxon>
        <taxon>Lampyrinae</taxon>
        <taxon>Pyrocoelia</taxon>
    </lineage>
</organism>
<evidence type="ECO:0000256" key="8">
    <source>
        <dbReference type="ARBA" id="ARBA00022842"/>
    </source>
</evidence>
<dbReference type="GO" id="GO:0005524">
    <property type="term" value="F:ATP binding"/>
    <property type="evidence" value="ECO:0007669"/>
    <property type="project" value="UniProtKB-UniRule"/>
</dbReference>
<dbReference type="InterPro" id="IPR008250">
    <property type="entry name" value="ATPase_P-typ_transduc_dom_A_sf"/>
</dbReference>
<dbReference type="PANTHER" id="PTHR45630">
    <property type="entry name" value="CATION-TRANSPORTING ATPASE-RELATED"/>
    <property type="match status" value="1"/>
</dbReference>
<dbReference type="PRINTS" id="PR00119">
    <property type="entry name" value="CATATPASE"/>
</dbReference>
<keyword evidence="8 13" id="KW-0460">Magnesium</keyword>
<evidence type="ECO:0000256" key="2">
    <source>
        <dbReference type="ARBA" id="ARBA00006000"/>
    </source>
</evidence>
<dbReference type="InterPro" id="IPR006544">
    <property type="entry name" value="P-type_TPase_V"/>
</dbReference>
<keyword evidence="5 13" id="KW-0479">Metal-binding</keyword>
<dbReference type="NCBIfam" id="TIGR01657">
    <property type="entry name" value="P-ATPase-V"/>
    <property type="match status" value="1"/>
</dbReference>
<evidence type="ECO:0000256" key="3">
    <source>
        <dbReference type="ARBA" id="ARBA00022553"/>
    </source>
</evidence>
<comment type="caution">
    <text evidence="13">Lacks conserved residue(s) required for the propagation of feature annotation.</text>
</comment>
<evidence type="ECO:0000256" key="5">
    <source>
        <dbReference type="ARBA" id="ARBA00022723"/>
    </source>
</evidence>
<dbReference type="SFLD" id="SFLDF00027">
    <property type="entry name" value="p-type_atpase"/>
    <property type="match status" value="1"/>
</dbReference>
<keyword evidence="10 13" id="KW-1133">Transmembrane helix</keyword>
<dbReference type="SUPFAM" id="SSF56784">
    <property type="entry name" value="HAD-like"/>
    <property type="match status" value="1"/>
</dbReference>
<dbReference type="SUPFAM" id="SSF81653">
    <property type="entry name" value="Calcium ATPase, transduction domain A"/>
    <property type="match status" value="1"/>
</dbReference>
<dbReference type="PROSITE" id="PS00154">
    <property type="entry name" value="ATPASE_E1_E2"/>
    <property type="match status" value="1"/>
</dbReference>
<gene>
    <name evidence="17" type="ORF">RI129_006925</name>
</gene>
<protein>
    <recommendedName>
        <fullName evidence="13">Cation-transporting ATPase</fullName>
        <ecNumber evidence="13">7.2.2.-</ecNumber>
    </recommendedName>
</protein>
<dbReference type="GO" id="GO:0016020">
    <property type="term" value="C:membrane"/>
    <property type="evidence" value="ECO:0007669"/>
    <property type="project" value="UniProtKB-SubCell"/>
</dbReference>
<dbReference type="PANTHER" id="PTHR45630:SF8">
    <property type="entry name" value="CATION-TRANSPORTING ATPASE"/>
    <property type="match status" value="1"/>
</dbReference>
<accession>A0AAN7V735</accession>
<evidence type="ECO:0000259" key="16">
    <source>
        <dbReference type="Pfam" id="PF12409"/>
    </source>
</evidence>
<dbReference type="Gene3D" id="2.70.150.10">
    <property type="entry name" value="Calcium-transporting ATPase, cytoplasmic transduction domain A"/>
    <property type="match status" value="1"/>
</dbReference>
<dbReference type="Pfam" id="PF13246">
    <property type="entry name" value="Cation_ATPase"/>
    <property type="match status" value="1"/>
</dbReference>
<dbReference type="FunFam" id="3.40.50.1000:FF:000068">
    <property type="entry name" value="Cation-transporting ATPase"/>
    <property type="match status" value="1"/>
</dbReference>
<evidence type="ECO:0000256" key="11">
    <source>
        <dbReference type="ARBA" id="ARBA00023136"/>
    </source>
</evidence>
<dbReference type="InterPro" id="IPR023214">
    <property type="entry name" value="HAD_sf"/>
</dbReference>